<reference evidence="4" key="1">
    <citation type="submission" date="2014-12" db="EMBL/GenBank/DDBJ databases">
        <title>Genome Sequence of Valsa Canker Pathogens Uncovers a Specific Adaption of Colonization on Woody Bark.</title>
        <authorList>
            <person name="Yin Z."/>
            <person name="Liu H."/>
            <person name="Gao X."/>
            <person name="Li Z."/>
            <person name="Song N."/>
            <person name="Ke X."/>
            <person name="Dai Q."/>
            <person name="Wu Y."/>
            <person name="Sun Y."/>
            <person name="Xu J.-R."/>
            <person name="Kang Z.K."/>
            <person name="Wang L."/>
            <person name="Huang L."/>
        </authorList>
    </citation>
    <scope>NUCLEOTIDE SEQUENCE [LARGE SCALE GENOMIC DNA]</scope>
    <source>
        <strain evidence="4">03-8</strain>
    </source>
</reference>
<keyword evidence="2" id="KW-1133">Transmembrane helix</keyword>
<proteinExistence type="predicted"/>
<sequence length="631" mass="72282">MAVNAFDQLVAACGEAGTWPLNLTRKNQLKRILGRYQRQLGEDEKRLFITKGASVELWEARVGFDQRDSFSILTSTFCCGRKIHAAVICQSLNLPNSTRAWDSSSFWPRFISADHSRAALNCTPQMFRYICSYQQISPIFIDMLASFGTQYRRMGFHCASFSQDDLHKPLKPSLLQIDEIGRSDWELRHCYKLNGIELSDFDQKWTMRQTAIYHSFDMGNGRAFWLSIKANDEIRDRVRDGTQCLETMKAHNLNTPGTSFEACLETHLIPLDWCAEGWRWYIDTVESRIREVFHKIKSYPLDPAAGEPDPPQQLARALSMPLFNRRESTMSLIPGKKRTQTLPVQFASAVKARMSSRQSDKEKLNEPDSELEPDNIPPQRLETTHERYENISKRLEMMRTFSFSEFQKLNDVASKLKEAKLAMALNTGVLRDIRGYYEALVASSTFPSEIRQVCSSTAAFEQFVQRTSSLEKHLEAECMRADALIALVQDGITLYNSILESYNTEVNKFFALSGHDISKRMEDSAMRMEAVTDSMYDIARQTARDSSSMHVITFFTLTFFSTPILSTPDTTNPQSWNINNELLLLFFKICVPMMFVTVTAWYLYLRKTWFRRNTAVSDGEDVEASAGMRAG</sequence>
<keyword evidence="2" id="KW-0472">Membrane</keyword>
<protein>
    <recommendedName>
        <fullName evidence="3">CorA-like transporter domain-containing protein</fullName>
    </recommendedName>
</protein>
<feature type="transmembrane region" description="Helical" evidence="2">
    <location>
        <begin position="582"/>
        <end position="604"/>
    </location>
</feature>
<organism evidence="4 5">
    <name type="scientific">Cytospora mali</name>
    <name type="common">Apple Valsa canker fungus</name>
    <name type="synonym">Valsa mali</name>
    <dbReference type="NCBI Taxonomy" id="578113"/>
    <lineage>
        <taxon>Eukaryota</taxon>
        <taxon>Fungi</taxon>
        <taxon>Dikarya</taxon>
        <taxon>Ascomycota</taxon>
        <taxon>Pezizomycotina</taxon>
        <taxon>Sordariomycetes</taxon>
        <taxon>Sordariomycetidae</taxon>
        <taxon>Diaporthales</taxon>
        <taxon>Cytosporaceae</taxon>
        <taxon>Cytospora</taxon>
    </lineage>
</organism>
<dbReference type="OrthoDB" id="5396681at2759"/>
<evidence type="ECO:0000256" key="1">
    <source>
        <dbReference type="SAM" id="MobiDB-lite"/>
    </source>
</evidence>
<evidence type="ECO:0000256" key="2">
    <source>
        <dbReference type="SAM" id="Phobius"/>
    </source>
</evidence>
<feature type="region of interest" description="Disordered" evidence="1">
    <location>
        <begin position="352"/>
        <end position="384"/>
    </location>
</feature>
<keyword evidence="2" id="KW-0812">Transmembrane</keyword>
<dbReference type="AlphaFoldDB" id="A0A194VSF8"/>
<name>A0A194VSF8_CYTMA</name>
<gene>
    <name evidence="4" type="ORF">VM1G_03214</name>
</gene>
<dbReference type="Proteomes" id="UP000078559">
    <property type="component" value="Chromosome 3"/>
</dbReference>
<evidence type="ECO:0000313" key="5">
    <source>
        <dbReference type="Proteomes" id="UP000078559"/>
    </source>
</evidence>
<evidence type="ECO:0000259" key="3">
    <source>
        <dbReference type="Pfam" id="PF26616"/>
    </source>
</evidence>
<keyword evidence="5" id="KW-1185">Reference proteome</keyword>
<dbReference type="Pfam" id="PF26616">
    <property type="entry name" value="CorA-like"/>
    <property type="match status" value="1"/>
</dbReference>
<dbReference type="InterPro" id="IPR058257">
    <property type="entry name" value="CorA-like_dom"/>
</dbReference>
<evidence type="ECO:0000313" key="4">
    <source>
        <dbReference type="EMBL" id="KUI67134.1"/>
    </source>
</evidence>
<feature type="domain" description="CorA-like transporter" evidence="3">
    <location>
        <begin position="12"/>
        <end position="295"/>
    </location>
</feature>
<dbReference type="EMBL" id="CM003100">
    <property type="protein sequence ID" value="KUI67134.1"/>
    <property type="molecule type" value="Genomic_DNA"/>
</dbReference>
<accession>A0A194VSF8</accession>